<dbReference type="GO" id="GO:0016787">
    <property type="term" value="F:hydrolase activity"/>
    <property type="evidence" value="ECO:0007669"/>
    <property type="project" value="UniProtKB-KW"/>
</dbReference>
<reference evidence="2" key="1">
    <citation type="submission" date="2018-05" db="EMBL/GenBank/DDBJ databases">
        <title>Luteimonas pekinense sp. nov., isolated from human Meibomian gland secretions, Beijing, China.</title>
        <authorList>
            <person name="Wen T."/>
            <person name="Bai H."/>
            <person name="Lv H."/>
        </authorList>
    </citation>
    <scope>NUCLEOTIDE SEQUENCE [LARGE SCALE GENOMIC DNA]</scope>
    <source>
        <strain evidence="2">83-4</strain>
    </source>
</reference>
<sequence length="268" mass="30491">MRIETDTNRAWWTASLSDDAVIATAIHDGHGLDPGVAALMTLPDADRLREEDPHTGQAVLDVPSHVVVHRSRFEADLNRALDEAIYLIPAQSWGLDVWRMPPEGALLARMQDYHRAFYRMMANTLDEIASRHRRFVLLDVHSYNHRRDGAEAAPTPQVKAPDINIGTFSMPRSEWAFLLDPLMEAMRGFDFNGRHLDVRENIAFEGRGALTRFVHERYPGQGCAIALEFKKFYMDEWRGEPYPDELRAMRDFISASADTCRQMLAAAP</sequence>
<dbReference type="SUPFAM" id="SSF53187">
    <property type="entry name" value="Zn-dependent exopeptidases"/>
    <property type="match status" value="1"/>
</dbReference>
<dbReference type="KEGG" id="lue:DCD74_05005"/>
<dbReference type="EMBL" id="CP029556">
    <property type="protein sequence ID" value="AXA84139.1"/>
    <property type="molecule type" value="Genomic_DNA"/>
</dbReference>
<name>A0A344J529_9GAMM</name>
<proteinExistence type="predicted"/>
<dbReference type="Pfam" id="PF05013">
    <property type="entry name" value="FGase"/>
    <property type="match status" value="1"/>
</dbReference>
<dbReference type="RefSeq" id="WP_112926352.1">
    <property type="nucleotide sequence ID" value="NZ_CP029556.1"/>
</dbReference>
<accession>A0A344J529</accession>
<dbReference type="Proteomes" id="UP000251842">
    <property type="component" value="Chromosome"/>
</dbReference>
<organism evidence="1 2">
    <name type="scientific">Solilutibacter oculi</name>
    <dbReference type="NCBI Taxonomy" id="2698682"/>
    <lineage>
        <taxon>Bacteria</taxon>
        <taxon>Pseudomonadati</taxon>
        <taxon>Pseudomonadota</taxon>
        <taxon>Gammaproteobacteria</taxon>
        <taxon>Lysobacterales</taxon>
        <taxon>Lysobacteraceae</taxon>
        <taxon>Solilutibacter</taxon>
    </lineage>
</organism>
<protein>
    <submittedName>
        <fullName evidence="1">N-formylglutamate amidohydrolase</fullName>
    </submittedName>
</protein>
<dbReference type="OrthoDB" id="9785840at2"/>
<dbReference type="Gene3D" id="3.40.630.40">
    <property type="entry name" value="Zn-dependent exopeptidases"/>
    <property type="match status" value="1"/>
</dbReference>
<dbReference type="AlphaFoldDB" id="A0A344J529"/>
<dbReference type="InterPro" id="IPR007709">
    <property type="entry name" value="N-FG_amidohydro"/>
</dbReference>
<keyword evidence="2" id="KW-1185">Reference proteome</keyword>
<evidence type="ECO:0000313" key="1">
    <source>
        <dbReference type="EMBL" id="AXA84139.1"/>
    </source>
</evidence>
<evidence type="ECO:0000313" key="2">
    <source>
        <dbReference type="Proteomes" id="UP000251842"/>
    </source>
</evidence>
<keyword evidence="1" id="KW-0378">Hydrolase</keyword>
<gene>
    <name evidence="1" type="ORF">DCD74_05005</name>
</gene>